<keyword evidence="12" id="KW-1185">Reference proteome</keyword>
<organism evidence="11 12">
    <name type="scientific">Shinella fusca</name>
    <dbReference type="NCBI Taxonomy" id="544480"/>
    <lineage>
        <taxon>Bacteria</taxon>
        <taxon>Pseudomonadati</taxon>
        <taxon>Pseudomonadota</taxon>
        <taxon>Alphaproteobacteria</taxon>
        <taxon>Hyphomicrobiales</taxon>
        <taxon>Rhizobiaceae</taxon>
        <taxon>Shinella</taxon>
    </lineage>
</organism>
<name>A0A7W7YZ10_9HYPH</name>
<dbReference type="GO" id="GO:0022857">
    <property type="term" value="F:transmembrane transporter activity"/>
    <property type="evidence" value="ECO:0007669"/>
    <property type="project" value="UniProtKB-UniRule"/>
</dbReference>
<evidence type="ECO:0000256" key="5">
    <source>
        <dbReference type="ARBA" id="ARBA00022692"/>
    </source>
</evidence>
<evidence type="ECO:0000313" key="11">
    <source>
        <dbReference type="EMBL" id="MBB5044908.1"/>
    </source>
</evidence>
<evidence type="ECO:0000256" key="9">
    <source>
        <dbReference type="RuleBase" id="RU369079"/>
    </source>
</evidence>
<reference evidence="11 12" key="1">
    <citation type="submission" date="2020-08" db="EMBL/GenBank/DDBJ databases">
        <title>Genomic Encyclopedia of Type Strains, Phase IV (KMG-IV): sequencing the most valuable type-strain genomes for metagenomic binning, comparative biology and taxonomic classification.</title>
        <authorList>
            <person name="Goeker M."/>
        </authorList>
    </citation>
    <scope>NUCLEOTIDE SEQUENCE [LARGE SCALE GENOMIC DNA]</scope>
    <source>
        <strain evidence="11 12">DSM 21319</strain>
    </source>
</reference>
<evidence type="ECO:0000256" key="4">
    <source>
        <dbReference type="ARBA" id="ARBA00022519"/>
    </source>
</evidence>
<dbReference type="AlphaFoldDB" id="A0A7W7YZ10"/>
<keyword evidence="2 9" id="KW-0813">Transport</keyword>
<dbReference type="PANTHER" id="PTHR35011:SF2">
    <property type="entry name" value="2,3-DIKETO-L-GULONATE TRAP TRANSPORTER SMALL PERMEASE PROTEIN YIAM"/>
    <property type="match status" value="1"/>
</dbReference>
<dbReference type="Pfam" id="PF04290">
    <property type="entry name" value="DctQ"/>
    <property type="match status" value="1"/>
</dbReference>
<evidence type="ECO:0000313" key="12">
    <source>
        <dbReference type="Proteomes" id="UP000535406"/>
    </source>
</evidence>
<evidence type="ECO:0000256" key="7">
    <source>
        <dbReference type="ARBA" id="ARBA00023136"/>
    </source>
</evidence>
<dbReference type="GO" id="GO:0015740">
    <property type="term" value="P:C4-dicarboxylate transport"/>
    <property type="evidence" value="ECO:0007669"/>
    <property type="project" value="TreeGrafter"/>
</dbReference>
<keyword evidence="7 9" id="KW-0472">Membrane</keyword>
<feature type="transmembrane region" description="Helical" evidence="9">
    <location>
        <begin position="21"/>
        <end position="41"/>
    </location>
</feature>
<dbReference type="InterPro" id="IPR007387">
    <property type="entry name" value="TRAP_DctQ"/>
</dbReference>
<comment type="function">
    <text evidence="9">Part of the tripartite ATP-independent periplasmic (TRAP) transport system.</text>
</comment>
<comment type="similarity">
    <text evidence="8 9">Belongs to the TRAP transporter small permease family.</text>
</comment>
<evidence type="ECO:0000256" key="3">
    <source>
        <dbReference type="ARBA" id="ARBA00022475"/>
    </source>
</evidence>
<dbReference type="EMBL" id="JACHIK010000023">
    <property type="protein sequence ID" value="MBB5044908.1"/>
    <property type="molecule type" value="Genomic_DNA"/>
</dbReference>
<proteinExistence type="inferred from homology"/>
<feature type="transmembrane region" description="Helical" evidence="9">
    <location>
        <begin position="56"/>
        <end position="74"/>
    </location>
</feature>
<dbReference type="PANTHER" id="PTHR35011">
    <property type="entry name" value="2,3-DIKETO-L-GULONATE TRAP TRANSPORTER SMALL PERMEASE PROTEIN YIAM"/>
    <property type="match status" value="1"/>
</dbReference>
<accession>A0A7W7YZ10</accession>
<evidence type="ECO:0000256" key="8">
    <source>
        <dbReference type="ARBA" id="ARBA00038436"/>
    </source>
</evidence>
<sequence length="175" mass="18655">MMNETAGMPGGRLLATISRACLNLGILLLAMMSILIVAQVLGRNLFDLGMPWADELSRFCGVALVFLGVPLLALRGSHVAVDMVPTMLPPAGRRACALIVEIMVLAFGAISVWSIYAFLSRAWKFATPTLGIPNWVYYTPAAIALALLTIITVSRIAALLRGAHLSHDEPGVSPS</sequence>
<keyword evidence="5 9" id="KW-0812">Transmembrane</keyword>
<comment type="caution">
    <text evidence="11">The sequence shown here is derived from an EMBL/GenBank/DDBJ whole genome shotgun (WGS) entry which is preliminary data.</text>
</comment>
<dbReference type="Proteomes" id="UP000535406">
    <property type="component" value="Unassembled WGS sequence"/>
</dbReference>
<keyword evidence="4 9" id="KW-0997">Cell inner membrane</keyword>
<comment type="subcellular location">
    <subcellularLocation>
        <location evidence="1 9">Cell inner membrane</location>
        <topology evidence="1 9">Multi-pass membrane protein</topology>
    </subcellularLocation>
</comment>
<evidence type="ECO:0000259" key="10">
    <source>
        <dbReference type="Pfam" id="PF04290"/>
    </source>
</evidence>
<comment type="subunit">
    <text evidence="9">The complex comprises the extracytoplasmic solute receptor protein and the two transmembrane proteins.</text>
</comment>
<evidence type="ECO:0000256" key="2">
    <source>
        <dbReference type="ARBA" id="ARBA00022448"/>
    </source>
</evidence>
<dbReference type="InterPro" id="IPR055348">
    <property type="entry name" value="DctQ"/>
</dbReference>
<feature type="domain" description="Tripartite ATP-independent periplasmic transporters DctQ component" evidence="10">
    <location>
        <begin position="32"/>
        <end position="161"/>
    </location>
</feature>
<dbReference type="RefSeq" id="WP_184146630.1">
    <property type="nucleotide sequence ID" value="NZ_JACHIK010000023.1"/>
</dbReference>
<evidence type="ECO:0000256" key="6">
    <source>
        <dbReference type="ARBA" id="ARBA00022989"/>
    </source>
</evidence>
<evidence type="ECO:0000256" key="1">
    <source>
        <dbReference type="ARBA" id="ARBA00004429"/>
    </source>
</evidence>
<gene>
    <name evidence="11" type="ORF">HNQ66_004335</name>
</gene>
<feature type="transmembrane region" description="Helical" evidence="9">
    <location>
        <begin position="95"/>
        <end position="116"/>
    </location>
</feature>
<feature type="transmembrane region" description="Helical" evidence="9">
    <location>
        <begin position="136"/>
        <end position="158"/>
    </location>
</feature>
<protein>
    <recommendedName>
        <fullName evidence="9">TRAP transporter small permease protein</fullName>
    </recommendedName>
</protein>
<dbReference type="GO" id="GO:0005886">
    <property type="term" value="C:plasma membrane"/>
    <property type="evidence" value="ECO:0007669"/>
    <property type="project" value="UniProtKB-SubCell"/>
</dbReference>
<keyword evidence="3" id="KW-1003">Cell membrane</keyword>
<keyword evidence="6 9" id="KW-1133">Transmembrane helix</keyword>